<evidence type="ECO:0000256" key="4">
    <source>
        <dbReference type="ARBA" id="ARBA00022729"/>
    </source>
</evidence>
<feature type="chain" id="PRO_5045742779" evidence="12">
    <location>
        <begin position="24"/>
        <end position="1488"/>
    </location>
</feature>
<gene>
    <name evidence="16" type="primary">nrxn3a</name>
</gene>
<proteinExistence type="inferred from homology"/>
<keyword evidence="5" id="KW-0130">Cell adhesion</keyword>
<dbReference type="SUPFAM" id="SSF49899">
    <property type="entry name" value="Concanavalin A-like lectins/glucanases"/>
    <property type="match status" value="6"/>
</dbReference>
<feature type="domain" description="Laminin G" evidence="13">
    <location>
        <begin position="23"/>
        <end position="201"/>
    </location>
</feature>
<dbReference type="CDD" id="cd00054">
    <property type="entry name" value="EGF_CA"/>
    <property type="match status" value="1"/>
</dbReference>
<feature type="compositionally biased region" description="Polar residues" evidence="10">
    <location>
        <begin position="1356"/>
        <end position="1366"/>
    </location>
</feature>
<evidence type="ECO:0000313" key="16">
    <source>
        <dbReference type="RefSeq" id="XP_045574447.1"/>
    </source>
</evidence>
<keyword evidence="6 11" id="KW-1133">Transmembrane helix</keyword>
<dbReference type="SMART" id="SM00294">
    <property type="entry name" value="4.1m"/>
    <property type="match status" value="1"/>
</dbReference>
<dbReference type="InterPro" id="IPR050372">
    <property type="entry name" value="Neurexin-related_CASP"/>
</dbReference>
<keyword evidence="7 11" id="KW-0472">Membrane</keyword>
<accession>A0ABM3ETQ7</accession>
<comment type="subcellular location">
    <subcellularLocation>
        <location evidence="1">Membrane</location>
        <topology evidence="1">Single-pass type I membrane protein</topology>
    </subcellularLocation>
</comment>
<dbReference type="PANTHER" id="PTHR15036">
    <property type="entry name" value="PIKACHURIN-LIKE PROTEIN"/>
    <property type="match status" value="1"/>
</dbReference>
<evidence type="ECO:0000256" key="2">
    <source>
        <dbReference type="ARBA" id="ARBA00010241"/>
    </source>
</evidence>
<dbReference type="InterPro" id="IPR003585">
    <property type="entry name" value="Neurexin-like"/>
</dbReference>
<evidence type="ECO:0000256" key="7">
    <source>
        <dbReference type="ARBA" id="ARBA00023136"/>
    </source>
</evidence>
<dbReference type="GeneID" id="106603022"/>
<organism evidence="15 16">
    <name type="scientific">Salmo salar</name>
    <name type="common">Atlantic salmon</name>
    <dbReference type="NCBI Taxonomy" id="8030"/>
    <lineage>
        <taxon>Eukaryota</taxon>
        <taxon>Metazoa</taxon>
        <taxon>Chordata</taxon>
        <taxon>Craniata</taxon>
        <taxon>Vertebrata</taxon>
        <taxon>Euteleostomi</taxon>
        <taxon>Actinopterygii</taxon>
        <taxon>Neopterygii</taxon>
        <taxon>Teleostei</taxon>
        <taxon>Protacanthopterygii</taxon>
        <taxon>Salmoniformes</taxon>
        <taxon>Salmonidae</taxon>
        <taxon>Salmoninae</taxon>
        <taxon>Salmo</taxon>
    </lineage>
</organism>
<evidence type="ECO:0000259" key="14">
    <source>
        <dbReference type="PROSITE" id="PS50026"/>
    </source>
</evidence>
<dbReference type="InterPro" id="IPR027789">
    <property type="entry name" value="Syndecan/Neurexin_dom"/>
</dbReference>
<dbReference type="Pfam" id="PF01034">
    <property type="entry name" value="Syndecan"/>
    <property type="match status" value="1"/>
</dbReference>
<name>A0ABM3ETQ7_SALSA</name>
<keyword evidence="4 12" id="KW-0732">Signal</keyword>
<comment type="similarity">
    <text evidence="2">Belongs to the neurexin family.</text>
</comment>
<keyword evidence="8" id="KW-1015">Disulfide bond</keyword>
<feature type="signal peptide" evidence="12">
    <location>
        <begin position="1"/>
        <end position="23"/>
    </location>
</feature>
<feature type="domain" description="Laminin G" evidence="13">
    <location>
        <begin position="1112"/>
        <end position="1312"/>
    </location>
</feature>
<dbReference type="PROSITE" id="PS50025">
    <property type="entry name" value="LAM_G_DOMAIN"/>
    <property type="match status" value="6"/>
</dbReference>
<evidence type="ECO:0000256" key="1">
    <source>
        <dbReference type="ARBA" id="ARBA00004479"/>
    </source>
</evidence>
<sequence length="1488" mass="164110">MDVLGLSARLQLLLSALLGVCLSLEFTGAPGQWARYLRWDASTRSDLSFQFKTDVSTALLLYFDDSGYCDFLQLMVVEGKLQLRFSIDCAETAVVSDKRVNDSSWHFATLSRYGLRTVLGLDGQVKADEVRPTGGSRQHMKIVSDLFLGGVPLDIRMSALTLPTARDAPPFRGTISDLKYGNTEPVLLSSLRVRLESEGRCTENPCENSGSCTVVDGEPMCDCSKTEYKGRFCNEEVNNNIPGFSHMMMAEQAKSKAREENVATFRGSEYFCYDLSQNPIQSSSDEITLSFKTWQRNGLILHTGKSADYVNLALKDGAVSLVINLGSGAFEAIVEPVNGKFNDNTWHDVKVTRNLRQQSGIGHAMVTISVDGILTTTGYTQEDYTMLGSDDFFYVGGSPSTADLPGSPVSNNFMGCLKEVVYKNNDIRLELSRLARIVDPKMKIQGDVVFKCENVATLDPISFETPEAYISLPKWNTKRMGSISFDFRTSEPNGLILFTHGKPQERKEAQRSQKNTKVDFFAVELLDGSLYLLLDMGSGTIKVKATQNKVNDGAWYHVDIQRDGRSGTISVNSRRTPFTASGESEILDLEGDMYLGGLPSDRANLILPTELWTAMLNYGYVGCVRDLFIDGRSKDIRQIAEAQNGAGIKPSCNKVVGKQCESYPCKNKGVCKEGWNRFICDCTGTGYWSRTCEREASILSYDGSMYMKVVMPQVMHTEAEDVSLRFMSQRAYGLLMATTSRDSADTLRLELDGGRVKLTVNLDCIRINCTSSKGPETLYAGQKLNDNEWHTVRVVRRGKTYKLTVDDDVAEGQMAGDHTRLEFHNIETGIMTERRFVSAIPSSFIGHLQSLRFNGMLYIDLCKNGDIDFCELNARFGMRSIIADPVTFKSKSSYLSLATLQAYTSMHLFFQFKTTSPDGFIMFNTGDGNDFIAVELVKGYIHYVFDLGNGPNVIKGNSDRALHDNQWHNVVITRDNSNIHTLKVDAKATSQVVNGAKNLDLKGDLFIAGLGAGMYNNLPKLVASRDGFQGCLASVDLNGRLPDLLQDALFRSGQIERGCEVGFTKADLQGPSTTCQEDSCANMGVCIQQWENYTCDCSMTSYTGTQCNDPGMTYIFGKGGGLITFNWPANERPSTRTDRLTIGFSTSLKDGILVRIDSAPGLGDYLMLHIEQGKIGVTFNIGTMDISVRESSTPVNDGKYHVVRFTRNGGNATLQVDNWSINEHFPGATTDNERLEIATKKFPLKYARPVVDWLQEKGRQLTIFNTQATVTIGGSDRSRPFQGQLSGLYYNGLKVLNMAAEGNPNIKINGSVRLVGDVPSVAGSARTTAQPPEMSTTFIETTTTMSTTTTRKHRSSPTIQQTTDDIVSSAECSSDDEDLEECDSGHAALPTQPGVNRVPGPPEVSRQSSSTTGMVVGIVAAAALCILILLYAMYKYRNRDEGSYQVDESRNYITNSATQSNGAVMKDKQQSAKGSKVKQKNKDKEYYV</sequence>
<evidence type="ECO:0000313" key="15">
    <source>
        <dbReference type="Proteomes" id="UP001652741"/>
    </source>
</evidence>
<feature type="region of interest" description="Disordered" evidence="10">
    <location>
        <begin position="1455"/>
        <end position="1488"/>
    </location>
</feature>
<evidence type="ECO:0000256" key="12">
    <source>
        <dbReference type="SAM" id="SignalP"/>
    </source>
</evidence>
<feature type="domain" description="Laminin G" evidence="13">
    <location>
        <begin position="262"/>
        <end position="452"/>
    </location>
</feature>
<feature type="domain" description="EGF-like" evidence="14">
    <location>
        <begin position="197"/>
        <end position="234"/>
    </location>
</feature>
<evidence type="ECO:0000256" key="8">
    <source>
        <dbReference type="ARBA" id="ARBA00023157"/>
    </source>
</evidence>
<dbReference type="Proteomes" id="UP001652741">
    <property type="component" value="Chromosome ssa01"/>
</dbReference>
<evidence type="ECO:0000259" key="13">
    <source>
        <dbReference type="PROSITE" id="PS50025"/>
    </source>
</evidence>
<dbReference type="PANTHER" id="PTHR15036:SF57">
    <property type="entry name" value="NEUREXIN-3"/>
    <property type="match status" value="1"/>
</dbReference>
<dbReference type="Gene3D" id="2.60.120.200">
    <property type="match status" value="6"/>
</dbReference>
<dbReference type="InterPro" id="IPR000742">
    <property type="entry name" value="EGF"/>
</dbReference>
<dbReference type="CDD" id="cd00110">
    <property type="entry name" value="LamG"/>
    <property type="match status" value="6"/>
</dbReference>
<evidence type="ECO:0000256" key="9">
    <source>
        <dbReference type="PROSITE-ProRule" id="PRU00076"/>
    </source>
</evidence>
<evidence type="ECO:0000256" key="5">
    <source>
        <dbReference type="ARBA" id="ARBA00022889"/>
    </source>
</evidence>
<feature type="domain" description="EGF-like" evidence="14">
    <location>
        <begin position="1071"/>
        <end position="1108"/>
    </location>
</feature>
<dbReference type="SMART" id="SM00282">
    <property type="entry name" value="LamG"/>
    <property type="match status" value="6"/>
</dbReference>
<evidence type="ECO:0000256" key="11">
    <source>
        <dbReference type="SAM" id="Phobius"/>
    </source>
</evidence>
<dbReference type="InterPro" id="IPR001791">
    <property type="entry name" value="Laminin_G"/>
</dbReference>
<feature type="domain" description="Laminin G" evidence="13">
    <location>
        <begin position="698"/>
        <end position="870"/>
    </location>
</feature>
<feature type="domain" description="Laminin G" evidence="13">
    <location>
        <begin position="884"/>
        <end position="1059"/>
    </location>
</feature>
<dbReference type="SMART" id="SM00181">
    <property type="entry name" value="EGF"/>
    <property type="match status" value="3"/>
</dbReference>
<dbReference type="InterPro" id="IPR013320">
    <property type="entry name" value="ConA-like_dom_sf"/>
</dbReference>
<dbReference type="PROSITE" id="PS50026">
    <property type="entry name" value="EGF_3"/>
    <property type="match status" value="3"/>
</dbReference>
<evidence type="ECO:0000256" key="6">
    <source>
        <dbReference type="ARBA" id="ARBA00022989"/>
    </source>
</evidence>
<dbReference type="Pfam" id="PF02210">
    <property type="entry name" value="Laminin_G_2"/>
    <property type="match status" value="6"/>
</dbReference>
<feature type="domain" description="Laminin G" evidence="13">
    <location>
        <begin position="459"/>
        <end position="652"/>
    </location>
</feature>
<dbReference type="Gene3D" id="2.10.25.10">
    <property type="entry name" value="Laminin"/>
    <property type="match status" value="3"/>
</dbReference>
<feature type="transmembrane region" description="Helical" evidence="11">
    <location>
        <begin position="1414"/>
        <end position="1434"/>
    </location>
</feature>
<keyword evidence="3 11" id="KW-0812">Transmembrane</keyword>
<feature type="domain" description="EGF-like" evidence="14">
    <location>
        <begin position="656"/>
        <end position="693"/>
    </location>
</feature>
<feature type="region of interest" description="Disordered" evidence="10">
    <location>
        <begin position="1343"/>
        <end position="1409"/>
    </location>
</feature>
<keyword evidence="9" id="KW-0245">EGF-like domain</keyword>
<keyword evidence="15" id="KW-1185">Reference proteome</keyword>
<dbReference type="RefSeq" id="XP_045574447.1">
    <property type="nucleotide sequence ID" value="XM_045718491.1"/>
</dbReference>
<protein>
    <submittedName>
        <fullName evidence="16">Neurexin 3a isoform X16</fullName>
    </submittedName>
</protein>
<evidence type="ECO:0000256" key="3">
    <source>
        <dbReference type="ARBA" id="ARBA00022692"/>
    </source>
</evidence>
<reference evidence="16" key="1">
    <citation type="submission" date="2025-08" db="UniProtKB">
        <authorList>
            <consortium name="RefSeq"/>
        </authorList>
    </citation>
    <scope>IDENTIFICATION</scope>
</reference>
<feature type="compositionally biased region" description="Acidic residues" evidence="10">
    <location>
        <begin position="1373"/>
        <end position="1382"/>
    </location>
</feature>
<comment type="caution">
    <text evidence="9">Lacks conserved residue(s) required for the propagation of feature annotation.</text>
</comment>
<evidence type="ECO:0000256" key="10">
    <source>
        <dbReference type="SAM" id="MobiDB-lite"/>
    </source>
</evidence>